<feature type="compositionally biased region" description="Low complexity" evidence="5">
    <location>
        <begin position="48"/>
        <end position="57"/>
    </location>
</feature>
<dbReference type="GeneID" id="37014801"/>
<evidence type="ECO:0000256" key="3">
    <source>
        <dbReference type="ARBA" id="ARBA00037931"/>
    </source>
</evidence>
<keyword evidence="2" id="KW-0677">Repeat</keyword>
<feature type="compositionally biased region" description="Acidic residues" evidence="5">
    <location>
        <begin position="218"/>
        <end position="228"/>
    </location>
</feature>
<dbReference type="PANTHER" id="PTHR19854">
    <property type="entry name" value="TRANSDUCIN BETA-LIKE 3"/>
    <property type="match status" value="1"/>
</dbReference>
<feature type="region of interest" description="Disordered" evidence="5">
    <location>
        <begin position="45"/>
        <end position="79"/>
    </location>
</feature>
<dbReference type="Proteomes" id="UP000245942">
    <property type="component" value="Unassembled WGS sequence"/>
</dbReference>
<dbReference type="STRING" id="1684307.A0A316U7H1"/>
<organism evidence="6 7">
    <name type="scientific">Pseudomicrostroma glucosiphilum</name>
    <dbReference type="NCBI Taxonomy" id="1684307"/>
    <lineage>
        <taxon>Eukaryota</taxon>
        <taxon>Fungi</taxon>
        <taxon>Dikarya</taxon>
        <taxon>Basidiomycota</taxon>
        <taxon>Ustilaginomycotina</taxon>
        <taxon>Exobasidiomycetes</taxon>
        <taxon>Microstromatales</taxon>
        <taxon>Microstromatales incertae sedis</taxon>
        <taxon>Pseudomicrostroma</taxon>
    </lineage>
</organism>
<accession>A0A316U7H1</accession>
<feature type="region of interest" description="Disordered" evidence="5">
    <location>
        <begin position="333"/>
        <end position="354"/>
    </location>
</feature>
<feature type="compositionally biased region" description="Low complexity" evidence="5">
    <location>
        <begin position="482"/>
        <end position="498"/>
    </location>
</feature>
<feature type="region of interest" description="Disordered" evidence="5">
    <location>
        <begin position="206"/>
        <end position="228"/>
    </location>
</feature>
<evidence type="ECO:0000256" key="5">
    <source>
        <dbReference type="SAM" id="MobiDB-lite"/>
    </source>
</evidence>
<keyword evidence="7" id="KW-1185">Reference proteome</keyword>
<name>A0A316U7H1_9BASI</name>
<dbReference type="InterPro" id="IPR036322">
    <property type="entry name" value="WD40_repeat_dom_sf"/>
</dbReference>
<feature type="compositionally biased region" description="Low complexity" evidence="5">
    <location>
        <begin position="64"/>
        <end position="78"/>
    </location>
</feature>
<evidence type="ECO:0000313" key="7">
    <source>
        <dbReference type="Proteomes" id="UP000245942"/>
    </source>
</evidence>
<evidence type="ECO:0000256" key="1">
    <source>
        <dbReference type="ARBA" id="ARBA00022574"/>
    </source>
</evidence>
<feature type="region of interest" description="Disordered" evidence="5">
    <location>
        <begin position="480"/>
        <end position="500"/>
    </location>
</feature>
<reference evidence="6 7" key="1">
    <citation type="journal article" date="2018" name="Mol. Biol. Evol.">
        <title>Broad Genomic Sampling Reveals a Smut Pathogenic Ancestry of the Fungal Clade Ustilaginomycotina.</title>
        <authorList>
            <person name="Kijpornyongpan T."/>
            <person name="Mondo S.J."/>
            <person name="Barry K."/>
            <person name="Sandor L."/>
            <person name="Lee J."/>
            <person name="Lipzen A."/>
            <person name="Pangilinan J."/>
            <person name="LaButti K."/>
            <person name="Hainaut M."/>
            <person name="Henrissat B."/>
            <person name="Grigoriev I.V."/>
            <person name="Spatafora J.W."/>
            <person name="Aime M.C."/>
        </authorList>
    </citation>
    <scope>NUCLEOTIDE SEQUENCE [LARGE SCALE GENOMIC DNA]</scope>
    <source>
        <strain evidence="6 7">MCA 4718</strain>
    </source>
</reference>
<dbReference type="Gene3D" id="2.130.10.10">
    <property type="entry name" value="YVTN repeat-like/Quinoprotein amine dehydrogenase"/>
    <property type="match status" value="2"/>
</dbReference>
<dbReference type="AlphaFoldDB" id="A0A316U7H1"/>
<dbReference type="OrthoDB" id="7668193at2759"/>
<comment type="similarity">
    <text evidence="3">Belongs to the WD repeat ASA1 family.</text>
</comment>
<gene>
    <name evidence="6" type="ORF">BCV69DRAFT_284517</name>
</gene>
<keyword evidence="1" id="KW-0853">WD repeat</keyword>
<dbReference type="PANTHER" id="PTHR19854:SF1">
    <property type="entry name" value="GUANINE NUCLEOTIDE-BINDING PROTEIN SUBUNIT BETA-LIKE PROTEIN 1"/>
    <property type="match status" value="1"/>
</dbReference>
<proteinExistence type="inferred from homology"/>
<evidence type="ECO:0000313" key="6">
    <source>
        <dbReference type="EMBL" id="PWN18895.1"/>
    </source>
</evidence>
<dbReference type="InterPro" id="IPR015943">
    <property type="entry name" value="WD40/YVTN_repeat-like_dom_sf"/>
</dbReference>
<feature type="compositionally biased region" description="Basic and acidic residues" evidence="5">
    <location>
        <begin position="446"/>
        <end position="457"/>
    </location>
</feature>
<evidence type="ECO:0000256" key="4">
    <source>
        <dbReference type="ARBA" id="ARBA00040563"/>
    </source>
</evidence>
<protein>
    <recommendedName>
        <fullName evidence="4">ASTRA-associated protein 1</fullName>
    </recommendedName>
</protein>
<dbReference type="EMBL" id="KZ819333">
    <property type="protein sequence ID" value="PWN18895.1"/>
    <property type="molecule type" value="Genomic_DNA"/>
</dbReference>
<feature type="region of interest" description="Disordered" evidence="5">
    <location>
        <begin position="435"/>
        <end position="457"/>
    </location>
</feature>
<dbReference type="RefSeq" id="XP_025346055.1">
    <property type="nucleotide sequence ID" value="XM_025493067.1"/>
</dbReference>
<dbReference type="SUPFAM" id="SSF50978">
    <property type="entry name" value="WD40 repeat-like"/>
    <property type="match status" value="1"/>
</dbReference>
<evidence type="ECO:0000256" key="2">
    <source>
        <dbReference type="ARBA" id="ARBA00022737"/>
    </source>
</evidence>
<sequence length="561" mass="60017">MSLVNTTRLTAASSSDDAPFWILRHHSPASITALAFLKGICSPPSQRGTSASDASTDGSDEESQSSSSSSASSSAPPQSVLPQQSRYLLIGDADGNVSLVDLTSYRAVAHWQAHKAGTSILGVDDWPYEGLDERYRRRGRRSSKKLRVVTHGRDNTLKIWSLIVPSTSALGKTREAPLAEPNLLHTLQVNALNFCRFSLLPVEAGKGKSRGQGGADAVGEESTCEGSEEEAMLAVPHTLDSGYIDIYHLPSYTRLHTSIGSTSSATAQRRVGGVTRAPIVMAMHLFRLCAQRAASVGDEEGKAGTTGKEEEDSGKDKGTLALLAGHEDGSLVLWTHPDGRNEGKEPQTQWKESWRAKPHRESVLTLSILNIPSSSSIYFLSAGVDDRVVLGSVDLPSPSSPISVQILHIYTIPNARGGKAASAFLPLAAGVRIPSKESTQQTQEGQESRWEGQGEGEREELRFLLGAWDGRGKVYSYEPLVPSTSTSTSTSTPSSASTREGGSIACIRTLRYHKEGVQAVACAALAGAGYGAGERDKNREREREALIALGGKEGRVTLWRG</sequence>
<feature type="region of interest" description="Disordered" evidence="5">
    <location>
        <begin position="297"/>
        <end position="316"/>
    </location>
</feature>